<accession>A0AAN5YG29</accession>
<name>A0AAN5YG29_ASPLE</name>
<dbReference type="GO" id="GO:0003677">
    <property type="term" value="F:DNA binding"/>
    <property type="evidence" value="ECO:0007669"/>
    <property type="project" value="InterPro"/>
</dbReference>
<dbReference type="GO" id="GO:0008270">
    <property type="term" value="F:zinc ion binding"/>
    <property type="evidence" value="ECO:0007669"/>
    <property type="project" value="InterPro"/>
</dbReference>
<proteinExistence type="predicted"/>
<dbReference type="Pfam" id="PF04082">
    <property type="entry name" value="Fungal_trans"/>
    <property type="match status" value="1"/>
</dbReference>
<dbReference type="InterPro" id="IPR053187">
    <property type="entry name" value="Notoamide_regulator"/>
</dbReference>
<evidence type="ECO:0000259" key="2">
    <source>
        <dbReference type="Pfam" id="PF04082"/>
    </source>
</evidence>
<dbReference type="InterPro" id="IPR007219">
    <property type="entry name" value="XnlR_reg_dom"/>
</dbReference>
<evidence type="ECO:0000313" key="3">
    <source>
        <dbReference type="EMBL" id="KAF4200544.1"/>
    </source>
</evidence>
<reference evidence="3" key="2">
    <citation type="submission" date="2020-04" db="EMBL/GenBank/DDBJ databases">
        <authorList>
            <person name="Santos R.A.C."/>
            <person name="Steenwyk J.L."/>
            <person name="Rivero-Menendez O."/>
            <person name="Mead M.E."/>
            <person name="Silva L.P."/>
            <person name="Bastos R.W."/>
            <person name="Alastruey-Izquierdo A."/>
            <person name="Goldman G.H."/>
            <person name="Rokas A."/>
        </authorList>
    </citation>
    <scope>NUCLEOTIDE SEQUENCE</scope>
    <source>
        <strain evidence="3">CNM-CM8927</strain>
    </source>
</reference>
<dbReference type="PANTHER" id="PTHR47256">
    <property type="entry name" value="ZN(II)2CYS6 TRANSCRIPTION FACTOR (EUROFUNG)-RELATED"/>
    <property type="match status" value="1"/>
</dbReference>
<comment type="caution">
    <text evidence="3">The sequence shown here is derived from an EMBL/GenBank/DDBJ whole genome shotgun (WGS) entry which is preliminary data.</text>
</comment>
<sequence length="674" mass="76801">MRRRNVLIYNVASIGADSAFRPLSSISEGRSNLIRRNIAANEIEQLRDFNIFFVANGLEEAHEKIAVLFKFDKLSFQRCLSAAIFVFLSPTFRFCDSGRPCARCFENSIECVVDESNDLRRKGALKRKAAMMEQDQELLIQLVSALRGSNERHVSHLVNMIRSHASLQEIREYITDHLKLGTIEDTSEMTEFRRQIHFLLDVEGPAFEPRKAQQVTHPRCFNVPAKPWTVIQCNSAFVSELVSLWFTWNHPMFPCIDRSLFVRDMRAGNVVCQYCSPFLVNAILADACALLDDSHSENGSYMNDSFHSLAKCFYQQAQRLHEEEGRLSLTTLQGLAVLWRCTCTFGNNHLARVYEGRIVDALRNFSTSRTSASPKPSGNEQQYDNVCSIALWGVYNILLENLITYRRRPLIGVPQCARPLVFHVEGHAGEQWAPYPNAQPATTSHESCLINSLCNLTLIVNDICLLLSQSWKYLSPEAVDQSVEASFKRLEDWKAHVPSCMRLSDTERSSPQVLGTHIYYHTIMISLYGFSQKSFGSVRMSDASTPSNARARAMRLHAAQEVARLVELRRRLWGLDRISAPLSQWITISLLTLLEDLSTPESKEAFVSLCVALRVSARRWEHSKGLLRLTQHLALQSCLTLPLETIPLYRDFQDLKWGPEDDERFGALAQRFWI</sequence>
<reference evidence="3" key="1">
    <citation type="journal article" date="2020" name="bioRxiv">
        <title>Genomic and phenotypic heterogeneity of clinical isolates of the human pathogens Aspergillus fumigatus, Aspergillus lentulus and Aspergillus fumigatiaffinis.</title>
        <authorList>
            <person name="dos Santos R.A.C."/>
            <person name="Steenwyk J.L."/>
            <person name="Rivero-Menendez O."/>
            <person name="Mead M.E."/>
            <person name="Silva L.P."/>
            <person name="Bastos R.W."/>
            <person name="Alastruey-Izquierdo A."/>
            <person name="Goldman G.H."/>
            <person name="Rokas A."/>
        </authorList>
    </citation>
    <scope>NUCLEOTIDE SEQUENCE</scope>
    <source>
        <strain evidence="3">CNM-CM8927</strain>
    </source>
</reference>
<evidence type="ECO:0000256" key="1">
    <source>
        <dbReference type="ARBA" id="ARBA00023242"/>
    </source>
</evidence>
<feature type="domain" description="Xylanolytic transcriptional activator regulatory" evidence="2">
    <location>
        <begin position="243"/>
        <end position="494"/>
    </location>
</feature>
<dbReference type="GO" id="GO:0006351">
    <property type="term" value="P:DNA-templated transcription"/>
    <property type="evidence" value="ECO:0007669"/>
    <property type="project" value="InterPro"/>
</dbReference>
<keyword evidence="1" id="KW-0539">Nucleus</keyword>
<organism evidence="3 4">
    <name type="scientific">Aspergillus lentulus</name>
    <dbReference type="NCBI Taxonomy" id="293939"/>
    <lineage>
        <taxon>Eukaryota</taxon>
        <taxon>Fungi</taxon>
        <taxon>Dikarya</taxon>
        <taxon>Ascomycota</taxon>
        <taxon>Pezizomycotina</taxon>
        <taxon>Eurotiomycetes</taxon>
        <taxon>Eurotiomycetidae</taxon>
        <taxon>Eurotiales</taxon>
        <taxon>Aspergillaceae</taxon>
        <taxon>Aspergillus</taxon>
        <taxon>Aspergillus subgen. Fumigati</taxon>
    </lineage>
</organism>
<dbReference type="Proteomes" id="UP000649114">
    <property type="component" value="Unassembled WGS sequence"/>
</dbReference>
<gene>
    <name evidence="3" type="ORF">CNMCM8927_002979</name>
</gene>
<dbReference type="AlphaFoldDB" id="A0AAN5YG29"/>
<dbReference type="CDD" id="cd12148">
    <property type="entry name" value="fungal_TF_MHR"/>
    <property type="match status" value="1"/>
</dbReference>
<evidence type="ECO:0000313" key="4">
    <source>
        <dbReference type="Proteomes" id="UP000649114"/>
    </source>
</evidence>
<dbReference type="EMBL" id="JAAAPU010000192">
    <property type="protein sequence ID" value="KAF4200544.1"/>
    <property type="molecule type" value="Genomic_DNA"/>
</dbReference>
<protein>
    <recommendedName>
        <fullName evidence="2">Xylanolytic transcriptional activator regulatory domain-containing protein</fullName>
    </recommendedName>
</protein>
<dbReference type="PANTHER" id="PTHR47256:SF1">
    <property type="entry name" value="ZN(II)2CYS6 TRANSCRIPTION FACTOR (EUROFUNG)"/>
    <property type="match status" value="1"/>
</dbReference>